<dbReference type="AlphaFoldDB" id="A0A1H8HEC5"/>
<dbReference type="Pfam" id="PF09314">
    <property type="entry name" value="DUF1972"/>
    <property type="match status" value="1"/>
</dbReference>
<dbReference type="OrthoDB" id="9792269at2"/>
<evidence type="ECO:0000259" key="1">
    <source>
        <dbReference type="Pfam" id="PF09314"/>
    </source>
</evidence>
<sequence length="386" mass="44176">MRIAIIGTRGIPNHYGGFEQCAEYLSVGLVKKGYEVVVYNSHNHPYQQKEWNGVEIRHCYDPECKLGTIGQFFYDLNCIRDLQKGNFDIILQLGYTSSSVWSWLFPRNSVITTNMDGLEWKRAKYSKPVQRFLHFAEKLAVKYSDYLIADSTEIQHYLGNKYKKNATFIPYGAEMFENPDPAILNDYAIKAYEYDMLIARMEPENSIETILDGVVRTNNNRPFLVVGNTANDFGEYLKLKFAPFDKIRFVGGVYDMAKLNNLRYYSNLYFHGHTVGGTNPSLLEAMASSGLICSHDNKFNRAVLGDDAFYFSSAMDVAEHLRAVNKVDKVYEHFLANNTNKIKTVYTCENIVNQYASHFESIKLSKKKTQSIQPGKVEVALYLENA</sequence>
<name>A0A1H8HEC5_9SPHI</name>
<gene>
    <name evidence="2" type="ORF">SAMN05192574_103475</name>
</gene>
<dbReference type="InterPro" id="IPR015393">
    <property type="entry name" value="DUF1972"/>
</dbReference>
<dbReference type="STRING" id="551995.SAMN05192574_103475"/>
<feature type="domain" description="DUF1972" evidence="1">
    <location>
        <begin position="3"/>
        <end position="174"/>
    </location>
</feature>
<dbReference type="GO" id="GO:0016740">
    <property type="term" value="F:transferase activity"/>
    <property type="evidence" value="ECO:0007669"/>
    <property type="project" value="UniProtKB-KW"/>
</dbReference>
<protein>
    <submittedName>
        <fullName evidence="2">Glycosyltransferase involved in cell wall bisynthesis</fullName>
    </submittedName>
</protein>
<evidence type="ECO:0000313" key="3">
    <source>
        <dbReference type="Proteomes" id="UP000198942"/>
    </source>
</evidence>
<accession>A0A1H8HEC5</accession>
<reference evidence="3" key="1">
    <citation type="submission" date="2016-10" db="EMBL/GenBank/DDBJ databases">
        <authorList>
            <person name="Varghese N."/>
            <person name="Submissions S."/>
        </authorList>
    </citation>
    <scope>NUCLEOTIDE SEQUENCE [LARGE SCALE GENOMIC DNA]</scope>
    <source>
        <strain evidence="3">Gh-48</strain>
    </source>
</reference>
<dbReference type="Proteomes" id="UP000198942">
    <property type="component" value="Unassembled WGS sequence"/>
</dbReference>
<dbReference type="Gene3D" id="3.40.50.2000">
    <property type="entry name" value="Glycogen Phosphorylase B"/>
    <property type="match status" value="2"/>
</dbReference>
<dbReference type="RefSeq" id="WP_091210798.1">
    <property type="nucleotide sequence ID" value="NZ_FOCL01000003.1"/>
</dbReference>
<keyword evidence="2" id="KW-0808">Transferase</keyword>
<dbReference type="EMBL" id="FOCL01000003">
    <property type="protein sequence ID" value="SEN54359.1"/>
    <property type="molecule type" value="Genomic_DNA"/>
</dbReference>
<proteinExistence type="predicted"/>
<keyword evidence="3" id="KW-1185">Reference proteome</keyword>
<evidence type="ECO:0000313" key="2">
    <source>
        <dbReference type="EMBL" id="SEN54359.1"/>
    </source>
</evidence>
<organism evidence="2 3">
    <name type="scientific">Mucilaginibacter gossypiicola</name>
    <dbReference type="NCBI Taxonomy" id="551995"/>
    <lineage>
        <taxon>Bacteria</taxon>
        <taxon>Pseudomonadati</taxon>
        <taxon>Bacteroidota</taxon>
        <taxon>Sphingobacteriia</taxon>
        <taxon>Sphingobacteriales</taxon>
        <taxon>Sphingobacteriaceae</taxon>
        <taxon>Mucilaginibacter</taxon>
    </lineage>
</organism>
<dbReference type="SUPFAM" id="SSF53756">
    <property type="entry name" value="UDP-Glycosyltransferase/glycogen phosphorylase"/>
    <property type="match status" value="1"/>
</dbReference>